<evidence type="ECO:0000313" key="3">
    <source>
        <dbReference type="Proteomes" id="UP001066276"/>
    </source>
</evidence>
<organism evidence="2 3">
    <name type="scientific">Pleurodeles waltl</name>
    <name type="common">Iberian ribbed newt</name>
    <dbReference type="NCBI Taxonomy" id="8319"/>
    <lineage>
        <taxon>Eukaryota</taxon>
        <taxon>Metazoa</taxon>
        <taxon>Chordata</taxon>
        <taxon>Craniata</taxon>
        <taxon>Vertebrata</taxon>
        <taxon>Euteleostomi</taxon>
        <taxon>Amphibia</taxon>
        <taxon>Batrachia</taxon>
        <taxon>Caudata</taxon>
        <taxon>Salamandroidea</taxon>
        <taxon>Salamandridae</taxon>
        <taxon>Pleurodelinae</taxon>
        <taxon>Pleurodeles</taxon>
    </lineage>
</organism>
<reference evidence="2" key="1">
    <citation type="journal article" date="2022" name="bioRxiv">
        <title>Sequencing and chromosome-scale assembly of the giantPleurodeles waltlgenome.</title>
        <authorList>
            <person name="Brown T."/>
            <person name="Elewa A."/>
            <person name="Iarovenko S."/>
            <person name="Subramanian E."/>
            <person name="Araus A.J."/>
            <person name="Petzold A."/>
            <person name="Susuki M."/>
            <person name="Suzuki K.-i.T."/>
            <person name="Hayashi T."/>
            <person name="Toyoda A."/>
            <person name="Oliveira C."/>
            <person name="Osipova E."/>
            <person name="Leigh N.D."/>
            <person name="Simon A."/>
            <person name="Yun M.H."/>
        </authorList>
    </citation>
    <scope>NUCLEOTIDE SEQUENCE</scope>
    <source>
        <strain evidence="2">20211129_DDA</strain>
        <tissue evidence="2">Liver</tissue>
    </source>
</reference>
<evidence type="ECO:0000313" key="2">
    <source>
        <dbReference type="EMBL" id="KAJ1165275.1"/>
    </source>
</evidence>
<feature type="region of interest" description="Disordered" evidence="1">
    <location>
        <begin position="1"/>
        <end position="33"/>
    </location>
</feature>
<evidence type="ECO:0000256" key="1">
    <source>
        <dbReference type="SAM" id="MobiDB-lite"/>
    </source>
</evidence>
<proteinExistence type="predicted"/>
<name>A0AAV7SMK3_PLEWA</name>
<protein>
    <submittedName>
        <fullName evidence="2">Uncharacterized protein</fullName>
    </submittedName>
</protein>
<keyword evidence="3" id="KW-1185">Reference proteome</keyword>
<gene>
    <name evidence="2" type="ORF">NDU88_005703</name>
</gene>
<dbReference type="EMBL" id="JANPWB010000008">
    <property type="protein sequence ID" value="KAJ1165275.1"/>
    <property type="molecule type" value="Genomic_DNA"/>
</dbReference>
<dbReference type="Proteomes" id="UP001066276">
    <property type="component" value="Chromosome 4_2"/>
</dbReference>
<sequence length="149" mass="16750">MKSGARHSRAPSCFPPLSDSSSQVSVSCIPPNGSAPPQDKLDLIFQVIHESRLAIEQKMGALTTDISFLKNEHRKLVDKVKTNETKLAILEPTIEVHATHINKLTQQLEMVQKRAEDAEGHAHRNNIQILGLREESEGQMLTQYVKNWF</sequence>
<feature type="compositionally biased region" description="Low complexity" evidence="1">
    <location>
        <begin position="18"/>
        <end position="27"/>
    </location>
</feature>
<comment type="caution">
    <text evidence="2">The sequence shown here is derived from an EMBL/GenBank/DDBJ whole genome shotgun (WGS) entry which is preliminary data.</text>
</comment>
<dbReference type="AlphaFoldDB" id="A0AAV7SMK3"/>
<accession>A0AAV7SMK3</accession>